<accession>I8T8S2</accession>
<organism evidence="1 2">
    <name type="scientific">Hydrocarboniphaga effusa AP103</name>
    <dbReference type="NCBI Taxonomy" id="1172194"/>
    <lineage>
        <taxon>Bacteria</taxon>
        <taxon>Pseudomonadati</taxon>
        <taxon>Pseudomonadota</taxon>
        <taxon>Gammaproteobacteria</taxon>
        <taxon>Nevskiales</taxon>
        <taxon>Nevskiaceae</taxon>
        <taxon>Hydrocarboniphaga</taxon>
    </lineage>
</organism>
<evidence type="ECO:0000313" key="2">
    <source>
        <dbReference type="Proteomes" id="UP000003704"/>
    </source>
</evidence>
<keyword evidence="2" id="KW-1185">Reference proteome</keyword>
<comment type="caution">
    <text evidence="1">The sequence shown here is derived from an EMBL/GenBank/DDBJ whole genome shotgun (WGS) entry which is preliminary data.</text>
</comment>
<gene>
    <name evidence="1" type="ORF">WQQ_05020</name>
</gene>
<dbReference type="EMBL" id="AKGD01000001">
    <property type="protein sequence ID" value="EIT70365.1"/>
    <property type="molecule type" value="Genomic_DNA"/>
</dbReference>
<protein>
    <submittedName>
        <fullName evidence="1">Uncharacterized protein</fullName>
    </submittedName>
</protein>
<proteinExistence type="predicted"/>
<evidence type="ECO:0000313" key="1">
    <source>
        <dbReference type="EMBL" id="EIT70365.1"/>
    </source>
</evidence>
<dbReference type="RefSeq" id="WP_007183461.1">
    <property type="nucleotide sequence ID" value="NZ_AKGD01000001.1"/>
</dbReference>
<sequence>MDQVIKRRCCNSFALALALVWCVLVAYKAVDYVQTTSADAPESGHAVASISSFYP</sequence>
<dbReference type="AlphaFoldDB" id="I8T8S2"/>
<reference evidence="1 2" key="1">
    <citation type="journal article" date="2012" name="J. Bacteriol.">
        <title>Genome Sequence of n-Alkane-Degrading Hydrocarboniphaga effusa Strain AP103T (ATCC BAA-332T).</title>
        <authorList>
            <person name="Chang H.K."/>
            <person name="Zylstra G.J."/>
            <person name="Chae J.C."/>
        </authorList>
    </citation>
    <scope>NUCLEOTIDE SEQUENCE [LARGE SCALE GENOMIC DNA]</scope>
    <source>
        <strain evidence="1 2">AP103</strain>
    </source>
</reference>
<dbReference type="Proteomes" id="UP000003704">
    <property type="component" value="Unassembled WGS sequence"/>
</dbReference>
<name>I8T8S2_9GAMM</name>